<keyword evidence="3" id="KW-1185">Reference proteome</keyword>
<dbReference type="AlphaFoldDB" id="A0A8J4WK64"/>
<gene>
    <name evidence="2" type="ORF">PHET_02042</name>
</gene>
<dbReference type="EMBL" id="LUCH01000651">
    <property type="protein sequence ID" value="KAF5404631.1"/>
    <property type="molecule type" value="Genomic_DNA"/>
</dbReference>
<evidence type="ECO:0000256" key="1">
    <source>
        <dbReference type="SAM" id="MobiDB-lite"/>
    </source>
</evidence>
<feature type="region of interest" description="Disordered" evidence="1">
    <location>
        <begin position="266"/>
        <end position="286"/>
    </location>
</feature>
<organism evidence="2 3">
    <name type="scientific">Paragonimus heterotremus</name>
    <dbReference type="NCBI Taxonomy" id="100268"/>
    <lineage>
        <taxon>Eukaryota</taxon>
        <taxon>Metazoa</taxon>
        <taxon>Spiralia</taxon>
        <taxon>Lophotrochozoa</taxon>
        <taxon>Platyhelminthes</taxon>
        <taxon>Trematoda</taxon>
        <taxon>Digenea</taxon>
        <taxon>Plagiorchiida</taxon>
        <taxon>Troglotremata</taxon>
        <taxon>Troglotrematidae</taxon>
        <taxon>Paragonimus</taxon>
    </lineage>
</organism>
<evidence type="ECO:0000313" key="3">
    <source>
        <dbReference type="Proteomes" id="UP000748531"/>
    </source>
</evidence>
<feature type="compositionally biased region" description="Polar residues" evidence="1">
    <location>
        <begin position="515"/>
        <end position="524"/>
    </location>
</feature>
<dbReference type="OrthoDB" id="635774at2759"/>
<comment type="caution">
    <text evidence="2">The sequence shown here is derived from an EMBL/GenBank/DDBJ whole genome shotgun (WGS) entry which is preliminary data.</text>
</comment>
<reference evidence="2" key="1">
    <citation type="submission" date="2019-05" db="EMBL/GenBank/DDBJ databases">
        <title>Annotation for the trematode Paragonimus heterotremus.</title>
        <authorList>
            <person name="Choi Y.-J."/>
        </authorList>
    </citation>
    <scope>NUCLEOTIDE SEQUENCE</scope>
    <source>
        <strain evidence="2">LC</strain>
    </source>
</reference>
<feature type="region of interest" description="Disordered" evidence="1">
    <location>
        <begin position="515"/>
        <end position="550"/>
    </location>
</feature>
<feature type="region of interest" description="Disordered" evidence="1">
    <location>
        <begin position="341"/>
        <end position="383"/>
    </location>
</feature>
<sequence>MGLCLSSTVEGAAGKPTRVRRHQKLSKFLLEPHTNLRALLIEYGIKQICCPIYPVMGEHLGDNYSSDCEKYSSTEQILSLPQHCSRKSTRSPQTNLFLGCTPFTGIQRSLSTPRTVRLQRAKARRPLTIPNPREKNDSKLSKPMLADDLLSLNLSEAPIGGDCALHIDHTSSYVDNSPCETRTCSRSQPMAEKCKHGKDEQNSPVSIFPDSSLFPSTLPASPFPCSPGFRDPMLEELDMDLPVPPPPPPRAVPSWLRLALQNQREGSSSSGRIVLPNSPDQDKTAPFAPWRTKETALKRQKSCSLEHNRFNVRIYPVVQNGVKISDTHYWLIDPPRSLSTHYTPSLGRHRSERAPPPSPASNESSSNYLNMSPTVNLRRGGSELNKETFNSMHREMITRLYNEVPAATEGECQAVLIGSGYKFDEASKRLKLELLCRRNYVSRSRCKRLLVKYNWDLDTATECARQERETRLRYTPSHALRAAGSDLPTNFSAPSSTSPISCPYMYGLQVPRSPCSSESSYTHEPNTDLDSLPSSPNPLSGAAADIMTGH</sequence>
<evidence type="ECO:0000313" key="2">
    <source>
        <dbReference type="EMBL" id="KAF5404631.1"/>
    </source>
</evidence>
<proteinExistence type="predicted"/>
<feature type="compositionally biased region" description="Low complexity" evidence="1">
    <location>
        <begin position="528"/>
        <end position="540"/>
    </location>
</feature>
<protein>
    <submittedName>
        <fullName evidence="2">Uncharacterized protein</fullName>
    </submittedName>
</protein>
<dbReference type="Proteomes" id="UP000748531">
    <property type="component" value="Unassembled WGS sequence"/>
</dbReference>
<name>A0A8J4WK64_9TREM</name>
<accession>A0A8J4WK64</accession>